<comment type="subcellular location">
    <subcellularLocation>
        <location evidence="1">Secreted</location>
    </subcellularLocation>
</comment>
<dbReference type="AlphaFoldDB" id="A0A9F5JDC4"/>
<keyword evidence="5" id="KW-1185">Reference proteome</keyword>
<feature type="domain" description="C-type lectin" evidence="4">
    <location>
        <begin position="16"/>
        <end position="136"/>
    </location>
</feature>
<sequence>SLFKKGVRSGGNWQIFGWNLYYVSKANKRKTWHDAENFCMSRDSHLTSILNEEEQKYISSQLSESAWIGLTDENEEGHWEWSDGSRLTIQYWADGNPDGSTNDGEGDKDCTFIESSASEFNWNDASCQELRRWVCKENLEFEER</sequence>
<dbReference type="RefSeq" id="XP_025033318.1">
    <property type="nucleotide sequence ID" value="XM_025177550.1"/>
</dbReference>
<keyword evidence="2" id="KW-0964">Secreted</keyword>
<dbReference type="PANTHER" id="PTHR22803">
    <property type="entry name" value="MANNOSE, PHOSPHOLIPASE, LECTIN RECEPTOR RELATED"/>
    <property type="match status" value="1"/>
</dbReference>
<evidence type="ECO:0000313" key="6">
    <source>
        <dbReference type="RefSeq" id="XP_025033318.1"/>
    </source>
</evidence>
<dbReference type="SUPFAM" id="SSF56436">
    <property type="entry name" value="C-type lectin-like"/>
    <property type="match status" value="1"/>
</dbReference>
<dbReference type="SMART" id="SM00034">
    <property type="entry name" value="CLECT"/>
    <property type="match status" value="1"/>
</dbReference>
<gene>
    <name evidence="6" type="primary">LOC112543306</name>
</gene>
<accession>A0A9F5JDC4</accession>
<dbReference type="PROSITE" id="PS00615">
    <property type="entry name" value="C_TYPE_LECTIN_1"/>
    <property type="match status" value="1"/>
</dbReference>
<dbReference type="KEGG" id="pbi:112543306"/>
<dbReference type="OMA" id="FYINARI"/>
<dbReference type="Proteomes" id="UP000695026">
    <property type="component" value="Unplaced"/>
</dbReference>
<dbReference type="GO" id="GO:0005576">
    <property type="term" value="C:extracellular region"/>
    <property type="evidence" value="ECO:0007669"/>
    <property type="project" value="UniProtKB-SubCell"/>
</dbReference>
<keyword evidence="3" id="KW-1015">Disulfide bond</keyword>
<protein>
    <submittedName>
        <fullName evidence="6">C-type lectin domain family 4 member F-like</fullName>
    </submittedName>
</protein>
<dbReference type="Pfam" id="PF00059">
    <property type="entry name" value="Lectin_C"/>
    <property type="match status" value="1"/>
</dbReference>
<evidence type="ECO:0000313" key="5">
    <source>
        <dbReference type="Proteomes" id="UP000695026"/>
    </source>
</evidence>
<evidence type="ECO:0000256" key="2">
    <source>
        <dbReference type="ARBA" id="ARBA00022525"/>
    </source>
</evidence>
<evidence type="ECO:0000259" key="4">
    <source>
        <dbReference type="PROSITE" id="PS50041"/>
    </source>
</evidence>
<evidence type="ECO:0000256" key="1">
    <source>
        <dbReference type="ARBA" id="ARBA00004613"/>
    </source>
</evidence>
<dbReference type="Gene3D" id="3.10.100.10">
    <property type="entry name" value="Mannose-Binding Protein A, subunit A"/>
    <property type="match status" value="1"/>
</dbReference>
<dbReference type="InterPro" id="IPR018378">
    <property type="entry name" value="C-type_lectin_CS"/>
</dbReference>
<dbReference type="InterPro" id="IPR016186">
    <property type="entry name" value="C-type_lectin-like/link_sf"/>
</dbReference>
<dbReference type="InterPro" id="IPR050111">
    <property type="entry name" value="C-type_lectin/snaclec_domain"/>
</dbReference>
<feature type="non-terminal residue" evidence="6">
    <location>
        <position position="1"/>
    </location>
</feature>
<dbReference type="GeneID" id="112543306"/>
<proteinExistence type="predicted"/>
<organism evidence="5 6">
    <name type="scientific">Python bivittatus</name>
    <name type="common">Burmese python</name>
    <name type="synonym">Python molurus bivittatus</name>
    <dbReference type="NCBI Taxonomy" id="176946"/>
    <lineage>
        <taxon>Eukaryota</taxon>
        <taxon>Metazoa</taxon>
        <taxon>Chordata</taxon>
        <taxon>Craniata</taxon>
        <taxon>Vertebrata</taxon>
        <taxon>Euteleostomi</taxon>
        <taxon>Lepidosauria</taxon>
        <taxon>Squamata</taxon>
        <taxon>Bifurcata</taxon>
        <taxon>Unidentata</taxon>
        <taxon>Episquamata</taxon>
        <taxon>Toxicofera</taxon>
        <taxon>Serpentes</taxon>
        <taxon>Henophidia</taxon>
        <taxon>Pythonidae</taxon>
        <taxon>Python</taxon>
    </lineage>
</organism>
<reference evidence="6" key="1">
    <citation type="submission" date="2025-08" db="UniProtKB">
        <authorList>
            <consortium name="RefSeq"/>
        </authorList>
    </citation>
    <scope>IDENTIFICATION</scope>
    <source>
        <tissue evidence="6">Liver</tissue>
    </source>
</reference>
<dbReference type="PROSITE" id="PS50041">
    <property type="entry name" value="C_TYPE_LECTIN_2"/>
    <property type="match status" value="1"/>
</dbReference>
<evidence type="ECO:0000256" key="3">
    <source>
        <dbReference type="ARBA" id="ARBA00023157"/>
    </source>
</evidence>
<dbReference type="InterPro" id="IPR016187">
    <property type="entry name" value="CTDL_fold"/>
</dbReference>
<dbReference type="InterPro" id="IPR001304">
    <property type="entry name" value="C-type_lectin-like"/>
</dbReference>
<name>A0A9F5JDC4_PYTBI</name>
<dbReference type="OrthoDB" id="2142683at2759"/>